<comment type="caution">
    <text evidence="3">The sequence shown here is derived from an EMBL/GenBank/DDBJ whole genome shotgun (WGS) entry which is preliminary data.</text>
</comment>
<dbReference type="Proteomes" id="UP001165565">
    <property type="component" value="Unassembled WGS sequence"/>
</dbReference>
<dbReference type="InterPro" id="IPR013424">
    <property type="entry name" value="Ice-binding_C"/>
</dbReference>
<accession>A0AA41ZCI1</accession>
<evidence type="ECO:0000313" key="4">
    <source>
        <dbReference type="Proteomes" id="UP001165565"/>
    </source>
</evidence>
<protein>
    <submittedName>
        <fullName evidence="3">PEPxxWA-CTERM sorting domain-containing protein</fullName>
    </submittedName>
</protein>
<name>A0AA41ZCI1_9SPHN</name>
<dbReference type="EMBL" id="JANFAV010000001">
    <property type="protein sequence ID" value="MCW6533203.1"/>
    <property type="molecule type" value="Genomic_DNA"/>
</dbReference>
<sequence length="207" mass="20300">MSKLRFSVAALVAIGVAAPASAAVTVCSGGGCAPQPHSNVQVTGGQTGSTVSGTLNNAPGTVEFTSAQPLATQGAGVAAASGGLTDPLDISFTGGLINALEFNLNALTGGTVSFSFSGGDSNGVTTGPLTLGANGSNFFNVSGGSFDRISISLGDNASLQDIRQVRLAAANAVGSVPEPATWALMILGFGAVAGTMRRRRARTALAG</sequence>
<dbReference type="RefSeq" id="WP_265267252.1">
    <property type="nucleotide sequence ID" value="NZ_JANFAV010000001.1"/>
</dbReference>
<evidence type="ECO:0000313" key="3">
    <source>
        <dbReference type="EMBL" id="MCW6533203.1"/>
    </source>
</evidence>
<feature type="signal peptide" evidence="1">
    <location>
        <begin position="1"/>
        <end position="22"/>
    </location>
</feature>
<dbReference type="Pfam" id="PF07589">
    <property type="entry name" value="PEP-CTERM"/>
    <property type="match status" value="1"/>
</dbReference>
<feature type="chain" id="PRO_5041307916" evidence="1">
    <location>
        <begin position="23"/>
        <end position="207"/>
    </location>
</feature>
<keyword evidence="1" id="KW-0732">Signal</keyword>
<proteinExistence type="predicted"/>
<dbReference type="PROSITE" id="PS51257">
    <property type="entry name" value="PROKAR_LIPOPROTEIN"/>
    <property type="match status" value="1"/>
</dbReference>
<feature type="domain" description="Ice-binding protein C-terminal" evidence="2">
    <location>
        <begin position="175"/>
        <end position="200"/>
    </location>
</feature>
<dbReference type="AlphaFoldDB" id="A0AA41ZCI1"/>
<organism evidence="3 4">
    <name type="scientific">Sphingomonas lycopersici</name>
    <dbReference type="NCBI Taxonomy" id="2951807"/>
    <lineage>
        <taxon>Bacteria</taxon>
        <taxon>Pseudomonadati</taxon>
        <taxon>Pseudomonadota</taxon>
        <taxon>Alphaproteobacteria</taxon>
        <taxon>Sphingomonadales</taxon>
        <taxon>Sphingomonadaceae</taxon>
        <taxon>Sphingomonas</taxon>
    </lineage>
</organism>
<evidence type="ECO:0000256" key="1">
    <source>
        <dbReference type="SAM" id="SignalP"/>
    </source>
</evidence>
<keyword evidence="4" id="KW-1185">Reference proteome</keyword>
<reference evidence="3" key="1">
    <citation type="submission" date="2022-06" db="EMBL/GenBank/DDBJ databases">
        <title>Sphingomonas sp. nov. isolated from rhizosphere soil of tomato.</title>
        <authorList>
            <person name="Dong H."/>
            <person name="Gao R."/>
        </authorList>
    </citation>
    <scope>NUCLEOTIDE SEQUENCE</scope>
    <source>
        <strain evidence="3">MMSM24</strain>
    </source>
</reference>
<gene>
    <name evidence="3" type="ORF">NEE01_00245</name>
</gene>
<evidence type="ECO:0000259" key="2">
    <source>
        <dbReference type="Pfam" id="PF07589"/>
    </source>
</evidence>
<dbReference type="NCBIfam" id="TIGR02595">
    <property type="entry name" value="PEP_CTERM"/>
    <property type="match status" value="1"/>
</dbReference>
<dbReference type="NCBIfam" id="NF035944">
    <property type="entry name" value="PEPxxWA-CTERM"/>
    <property type="match status" value="1"/>
</dbReference>